<protein>
    <recommendedName>
        <fullName evidence="4">Bacterial Ig-like domain-containing protein</fullName>
    </recommendedName>
</protein>
<gene>
    <name evidence="3" type="ORF">DSM112329_00131</name>
</gene>
<feature type="compositionally biased region" description="Basic residues" evidence="1">
    <location>
        <begin position="636"/>
        <end position="654"/>
    </location>
</feature>
<sequence>MNRSLRLIVLLTACSAGLALPAGASARIVAPKITEPANAFAPVFYDLDGTTGRGITVAGTVAPGASDGEKLDIVCLRRGEGRRPAPAPGAVGADTVAAGVAVRVPQPGSAGTFSVTASADSTAFVSPCRLLALTAGNSTVESDASGPSIYPSVLRDFVETAPGNPNAGQRYDVDASTVTAGLTSTAHIESFGGCGLWNARPLDPAVAPDKAALNVFECAGYADDVADGTSPTRSELQIDGRNAFTGAMAALGSGGLPGVAGRPALTRSGTRDPATGLLRLAESTDVVRCQTTPAGYPFTDPAECGGLVGTGVRLVRQVTMSEDGRSTTMRDRWESTDGADHILDLLLEVDFATQDYGIRVPWTGGGVTAYPGSASLPGPPSVPASIFVSSDRRVPDGDLAHATGAVSFSTAPSAVEFISGLGDPSRFMELRYIRSVTAAAPLELVHTFSMAPTAAESAALAGKAEDAFTGPRVAITSPAAGSTTALDTVTATGTASDDRSLASLIVNGLPVSTADDGSWSAPVALSPGANTIVARAIDSAGNATEASVAVTRVGAKRCVVPKVKGLKSVGVAITPLRKAGCRLGKVLTIYSKPKIVVKGKRRLKVTVKRFAVLGSKQKQGRRLAPGAAVDLIVQGRKPKAGARKPAVKKPKPGVKKPTPAAAKPKLPTYVPDLPAASRRR</sequence>
<dbReference type="KEGG" id="parq:DSM112329_00131"/>
<keyword evidence="2" id="KW-0732">Signal</keyword>
<dbReference type="InterPro" id="IPR013783">
    <property type="entry name" value="Ig-like_fold"/>
</dbReference>
<dbReference type="GO" id="GO:0005975">
    <property type="term" value="P:carbohydrate metabolic process"/>
    <property type="evidence" value="ECO:0007669"/>
    <property type="project" value="UniProtKB-ARBA"/>
</dbReference>
<evidence type="ECO:0000256" key="2">
    <source>
        <dbReference type="SAM" id="SignalP"/>
    </source>
</evidence>
<dbReference type="AlphaFoldDB" id="A0AAU7APM5"/>
<organism evidence="3">
    <name type="scientific">Paraconexibacter sp. AEG42_29</name>
    <dbReference type="NCBI Taxonomy" id="2997339"/>
    <lineage>
        <taxon>Bacteria</taxon>
        <taxon>Bacillati</taxon>
        <taxon>Actinomycetota</taxon>
        <taxon>Thermoleophilia</taxon>
        <taxon>Solirubrobacterales</taxon>
        <taxon>Paraconexibacteraceae</taxon>
        <taxon>Paraconexibacter</taxon>
    </lineage>
</organism>
<name>A0AAU7APM5_9ACTN</name>
<reference evidence="3" key="1">
    <citation type="submission" date="2022-12" db="EMBL/GenBank/DDBJ databases">
        <title>Paraconexibacter alkalitolerans sp. nov. and Baekduia alba sp. nov., isolated from soil and emended description of the genera Paraconexibacter (Chun et al., 2020) and Baekduia (An et al., 2020).</title>
        <authorList>
            <person name="Vieira S."/>
            <person name="Huber K.J."/>
            <person name="Geppert A."/>
            <person name="Wolf J."/>
            <person name="Neumann-Schaal M."/>
            <person name="Muesken M."/>
            <person name="Overmann J."/>
        </authorList>
    </citation>
    <scope>NUCLEOTIDE SEQUENCE</scope>
    <source>
        <strain evidence="3">AEG42_29</strain>
    </source>
</reference>
<dbReference type="Gene3D" id="2.60.40.10">
    <property type="entry name" value="Immunoglobulins"/>
    <property type="match status" value="1"/>
</dbReference>
<feature type="signal peptide" evidence="2">
    <location>
        <begin position="1"/>
        <end position="24"/>
    </location>
</feature>
<feature type="chain" id="PRO_5043828919" description="Bacterial Ig-like domain-containing protein" evidence="2">
    <location>
        <begin position="25"/>
        <end position="680"/>
    </location>
</feature>
<feature type="compositionally biased region" description="Low complexity" evidence="1">
    <location>
        <begin position="655"/>
        <end position="668"/>
    </location>
</feature>
<evidence type="ECO:0000256" key="1">
    <source>
        <dbReference type="SAM" id="MobiDB-lite"/>
    </source>
</evidence>
<proteinExistence type="predicted"/>
<accession>A0AAU7APM5</accession>
<dbReference type="EMBL" id="CP114014">
    <property type="protein sequence ID" value="XAY03319.1"/>
    <property type="molecule type" value="Genomic_DNA"/>
</dbReference>
<evidence type="ECO:0008006" key="4">
    <source>
        <dbReference type="Google" id="ProtNLM"/>
    </source>
</evidence>
<feature type="region of interest" description="Disordered" evidence="1">
    <location>
        <begin position="634"/>
        <end position="680"/>
    </location>
</feature>
<dbReference type="Pfam" id="PF09136">
    <property type="entry name" value="Glucodextran_B"/>
    <property type="match status" value="1"/>
</dbReference>
<evidence type="ECO:0000313" key="3">
    <source>
        <dbReference type="EMBL" id="XAY03319.1"/>
    </source>
</evidence>
<dbReference type="RefSeq" id="WP_354699873.1">
    <property type="nucleotide sequence ID" value="NZ_CP114014.1"/>
</dbReference>